<keyword evidence="1" id="KW-1133">Transmembrane helix</keyword>
<feature type="transmembrane region" description="Helical" evidence="1">
    <location>
        <begin position="6"/>
        <end position="29"/>
    </location>
</feature>
<accession>A0A1H5LTG9</accession>
<dbReference type="EMBL" id="FNTV01000001">
    <property type="protein sequence ID" value="SEE80353.1"/>
    <property type="molecule type" value="Genomic_DNA"/>
</dbReference>
<evidence type="ECO:0000313" key="3">
    <source>
        <dbReference type="Proteomes" id="UP000182725"/>
    </source>
</evidence>
<reference evidence="2 3" key="1">
    <citation type="submission" date="2016-10" db="EMBL/GenBank/DDBJ databases">
        <authorList>
            <person name="de Groot N.N."/>
        </authorList>
    </citation>
    <scope>NUCLEOTIDE SEQUENCE [LARGE SCALE GENOMIC DNA]</scope>
    <source>
        <strain evidence="2 3">DSM 22274</strain>
    </source>
</reference>
<dbReference type="Pfam" id="PF10724">
    <property type="entry name" value="DUF2516"/>
    <property type="match status" value="1"/>
</dbReference>
<gene>
    <name evidence="2" type="ORF">SAMN04489740_2602</name>
</gene>
<evidence type="ECO:0000313" key="2">
    <source>
        <dbReference type="EMBL" id="SEE80353.1"/>
    </source>
</evidence>
<feature type="transmembrane region" description="Helical" evidence="1">
    <location>
        <begin position="76"/>
        <end position="96"/>
    </location>
</feature>
<dbReference type="AlphaFoldDB" id="A0A1H5LTG9"/>
<dbReference type="Proteomes" id="UP000182725">
    <property type="component" value="Unassembled WGS sequence"/>
</dbReference>
<dbReference type="RefSeq" id="WP_074711904.1">
    <property type="nucleotide sequence ID" value="NZ_FNTV01000001.1"/>
</dbReference>
<protein>
    <recommendedName>
        <fullName evidence="4">DUF2516 domain-containing protein</fullName>
    </recommendedName>
</protein>
<keyword evidence="1" id="KW-0812">Transmembrane</keyword>
<evidence type="ECO:0000256" key="1">
    <source>
        <dbReference type="SAM" id="Phobius"/>
    </source>
</evidence>
<sequence>MLTFLNVVEFFILVALGLVVLGIQVWALIDCVRTSSSDFERVYKRTKGFWLALTGGAVFFGFLYIIGPLMTLSVPSIGMGLILSLAGATAAGVYLADVRPALVEVRGRGRGQQNRGSSW</sequence>
<dbReference type="InterPro" id="IPR019662">
    <property type="entry name" value="DUF2516"/>
</dbReference>
<name>A0A1H5LTG9_9MICC</name>
<organism evidence="2 3">
    <name type="scientific">Arthrobacter alpinus</name>
    <dbReference type="NCBI Taxonomy" id="656366"/>
    <lineage>
        <taxon>Bacteria</taxon>
        <taxon>Bacillati</taxon>
        <taxon>Actinomycetota</taxon>
        <taxon>Actinomycetes</taxon>
        <taxon>Micrococcales</taxon>
        <taxon>Micrococcaceae</taxon>
        <taxon>Arthrobacter</taxon>
    </lineage>
</organism>
<keyword evidence="1" id="KW-0472">Membrane</keyword>
<proteinExistence type="predicted"/>
<feature type="transmembrane region" description="Helical" evidence="1">
    <location>
        <begin position="49"/>
        <end position="70"/>
    </location>
</feature>
<evidence type="ECO:0008006" key="4">
    <source>
        <dbReference type="Google" id="ProtNLM"/>
    </source>
</evidence>